<reference evidence="6 7" key="1">
    <citation type="submission" date="2015-01" db="EMBL/GenBank/DDBJ databases">
        <title>Draft genome sequence of Pedobacter sp. NL19 isolated from sludge of an effluent treatment pond in an abandoned uranium mine.</title>
        <authorList>
            <person name="Santos T."/>
            <person name="Caetano T."/>
            <person name="Covas C."/>
            <person name="Cruz A."/>
            <person name="Mendo S."/>
        </authorList>
    </citation>
    <scope>NUCLEOTIDE SEQUENCE [LARGE SCALE GENOMIC DNA]</scope>
    <source>
        <strain evidence="6 7">NL19</strain>
    </source>
</reference>
<evidence type="ECO:0000313" key="7">
    <source>
        <dbReference type="Proteomes" id="UP000032049"/>
    </source>
</evidence>
<dbReference type="GO" id="GO:0003700">
    <property type="term" value="F:DNA-binding transcription factor activity"/>
    <property type="evidence" value="ECO:0007669"/>
    <property type="project" value="InterPro"/>
</dbReference>
<dbReference type="Gene3D" id="1.10.10.60">
    <property type="entry name" value="Homeodomain-like"/>
    <property type="match status" value="2"/>
</dbReference>
<evidence type="ECO:0000313" key="6">
    <source>
        <dbReference type="EMBL" id="KIO75545.1"/>
    </source>
</evidence>
<evidence type="ECO:0000256" key="4">
    <source>
        <dbReference type="SAM" id="Phobius"/>
    </source>
</evidence>
<dbReference type="PANTHER" id="PTHR43280:SF29">
    <property type="entry name" value="ARAC-FAMILY TRANSCRIPTIONAL REGULATOR"/>
    <property type="match status" value="1"/>
</dbReference>
<keyword evidence="4" id="KW-1133">Transmembrane helix</keyword>
<feature type="transmembrane region" description="Helical" evidence="4">
    <location>
        <begin position="169"/>
        <end position="189"/>
    </location>
</feature>
<feature type="transmembrane region" description="Helical" evidence="4">
    <location>
        <begin position="6"/>
        <end position="27"/>
    </location>
</feature>
<dbReference type="PROSITE" id="PS00041">
    <property type="entry name" value="HTH_ARAC_FAMILY_1"/>
    <property type="match status" value="1"/>
</dbReference>
<proteinExistence type="predicted"/>
<dbReference type="AlphaFoldDB" id="A0A0D0GHE2"/>
<feature type="transmembrane region" description="Helical" evidence="4">
    <location>
        <begin position="101"/>
        <end position="117"/>
    </location>
</feature>
<feature type="transmembrane region" description="Helical" evidence="4">
    <location>
        <begin position="129"/>
        <end position="149"/>
    </location>
</feature>
<gene>
    <name evidence="6" type="ORF">TH53_20050</name>
</gene>
<dbReference type="SUPFAM" id="SSF46689">
    <property type="entry name" value="Homeodomain-like"/>
    <property type="match status" value="1"/>
</dbReference>
<organism evidence="6 7">
    <name type="scientific">Pedobacter lusitanus</name>
    <dbReference type="NCBI Taxonomy" id="1503925"/>
    <lineage>
        <taxon>Bacteria</taxon>
        <taxon>Pseudomonadati</taxon>
        <taxon>Bacteroidota</taxon>
        <taxon>Sphingobacteriia</taxon>
        <taxon>Sphingobacteriales</taxon>
        <taxon>Sphingobacteriaceae</taxon>
        <taxon>Pedobacter</taxon>
    </lineage>
</organism>
<dbReference type="OrthoDB" id="6283866at2"/>
<dbReference type="STRING" id="1503925.TH53_20050"/>
<feature type="transmembrane region" description="Helical" evidence="4">
    <location>
        <begin position="195"/>
        <end position="216"/>
    </location>
</feature>
<feature type="domain" description="HTH araC/xylS-type" evidence="5">
    <location>
        <begin position="247"/>
        <end position="348"/>
    </location>
</feature>
<protein>
    <submittedName>
        <fullName evidence="6">DNA-binding protein</fullName>
    </submittedName>
</protein>
<keyword evidence="4" id="KW-0472">Membrane</keyword>
<keyword evidence="7" id="KW-1185">Reference proteome</keyword>
<dbReference type="EMBL" id="JXRA01000097">
    <property type="protein sequence ID" value="KIO75545.1"/>
    <property type="molecule type" value="Genomic_DNA"/>
</dbReference>
<evidence type="ECO:0000256" key="1">
    <source>
        <dbReference type="ARBA" id="ARBA00023015"/>
    </source>
</evidence>
<dbReference type="Proteomes" id="UP000032049">
    <property type="component" value="Unassembled WGS sequence"/>
</dbReference>
<dbReference type="PROSITE" id="PS01124">
    <property type="entry name" value="HTH_ARAC_FAMILY_2"/>
    <property type="match status" value="1"/>
</dbReference>
<keyword evidence="1" id="KW-0805">Transcription regulation</keyword>
<evidence type="ECO:0000256" key="3">
    <source>
        <dbReference type="ARBA" id="ARBA00023163"/>
    </source>
</evidence>
<dbReference type="InterPro" id="IPR018062">
    <property type="entry name" value="HTH_AraC-typ_CS"/>
</dbReference>
<feature type="transmembrane region" description="Helical" evidence="4">
    <location>
        <begin position="34"/>
        <end position="50"/>
    </location>
</feature>
<dbReference type="InterPro" id="IPR009057">
    <property type="entry name" value="Homeodomain-like_sf"/>
</dbReference>
<sequence>MPVEYFCFFFSALGVFNGLILSGYFLFFTGKKQLSNLFFGALLLAMSLRIGKSIMVSFNHSLPKIYLQIGLTACFFIGPFLYYFLKTTNNQATSLPKSSRWSIAMLFAVVLIPGILFPYQTYPKLWNNYFVQIIYAEWFVYLVASGFVIKGLLKNCFHKEYKLKTAEIWILTVFGGSVLIFMFFQLALWNASFSLYLNGAIAFSFSLYLAIFTLLYRKRNKDLFASGQDKYPNKKVKDDEANILLPRLEKIMIEKELYKNPDLKLNDLSKDITISSHQLSQLLNDNLGKNFTTYVNEFRINEACRIMTSDNRLTLESIGYEVGFNSKSTFFATFKKLTGTTPAAYQQKKNVIHSTDL</sequence>
<dbReference type="InterPro" id="IPR018060">
    <property type="entry name" value="HTH_AraC"/>
</dbReference>
<evidence type="ECO:0000256" key="2">
    <source>
        <dbReference type="ARBA" id="ARBA00023125"/>
    </source>
</evidence>
<keyword evidence="4" id="KW-0812">Transmembrane</keyword>
<name>A0A0D0GHE2_9SPHI</name>
<keyword evidence="2 6" id="KW-0238">DNA-binding</keyword>
<dbReference type="Pfam" id="PF12833">
    <property type="entry name" value="HTH_18"/>
    <property type="match status" value="1"/>
</dbReference>
<accession>A0A0D0GHE2</accession>
<dbReference type="GO" id="GO:0043565">
    <property type="term" value="F:sequence-specific DNA binding"/>
    <property type="evidence" value="ECO:0007669"/>
    <property type="project" value="InterPro"/>
</dbReference>
<dbReference type="PANTHER" id="PTHR43280">
    <property type="entry name" value="ARAC-FAMILY TRANSCRIPTIONAL REGULATOR"/>
    <property type="match status" value="1"/>
</dbReference>
<evidence type="ECO:0000259" key="5">
    <source>
        <dbReference type="PROSITE" id="PS01124"/>
    </source>
</evidence>
<comment type="caution">
    <text evidence="6">The sequence shown here is derived from an EMBL/GenBank/DDBJ whole genome shotgun (WGS) entry which is preliminary data.</text>
</comment>
<keyword evidence="3" id="KW-0804">Transcription</keyword>
<dbReference type="SMART" id="SM00342">
    <property type="entry name" value="HTH_ARAC"/>
    <property type="match status" value="1"/>
</dbReference>
<feature type="transmembrane region" description="Helical" evidence="4">
    <location>
        <begin position="65"/>
        <end position="85"/>
    </location>
</feature>